<dbReference type="AlphaFoldDB" id="A0A927QH87"/>
<gene>
    <name evidence="3" type="ORF">IHE70_24110</name>
</gene>
<dbReference type="Proteomes" id="UP000661025">
    <property type="component" value="Unassembled WGS sequence"/>
</dbReference>
<name>A0A927QH87_9ACTN</name>
<dbReference type="Gene3D" id="2.20.140.10">
    <property type="entry name" value="WGR domain"/>
    <property type="match status" value="1"/>
</dbReference>
<dbReference type="SUPFAM" id="SSF142921">
    <property type="entry name" value="WGR domain-like"/>
    <property type="match status" value="1"/>
</dbReference>
<proteinExistence type="predicted"/>
<feature type="region of interest" description="Disordered" evidence="1">
    <location>
        <begin position="145"/>
        <end position="169"/>
    </location>
</feature>
<dbReference type="PROSITE" id="PS51977">
    <property type="entry name" value="WGR"/>
    <property type="match status" value="1"/>
</dbReference>
<feature type="domain" description="WGR" evidence="2">
    <location>
        <begin position="19"/>
        <end position="104"/>
    </location>
</feature>
<dbReference type="CDD" id="cd07996">
    <property type="entry name" value="WGR_MMR_like"/>
    <property type="match status" value="1"/>
</dbReference>
<dbReference type="InterPro" id="IPR008893">
    <property type="entry name" value="WGR_domain"/>
</dbReference>
<dbReference type="InterPro" id="IPR049809">
    <property type="entry name" value="YehF/YfeS-like_WGR"/>
</dbReference>
<protein>
    <submittedName>
        <fullName evidence="3">DUF4132 domain-containing protein</fullName>
    </submittedName>
</protein>
<accession>A0A927QH87</accession>
<organism evidence="3 4">
    <name type="scientific">Streptomyces caniscabiei</name>
    <dbReference type="NCBI Taxonomy" id="2746961"/>
    <lineage>
        <taxon>Bacteria</taxon>
        <taxon>Bacillati</taxon>
        <taxon>Actinomycetota</taxon>
        <taxon>Actinomycetes</taxon>
        <taxon>Kitasatosporales</taxon>
        <taxon>Streptomycetaceae</taxon>
        <taxon>Streptomyces</taxon>
    </lineage>
</organism>
<evidence type="ECO:0000259" key="2">
    <source>
        <dbReference type="PROSITE" id="PS51977"/>
    </source>
</evidence>
<evidence type="ECO:0000313" key="3">
    <source>
        <dbReference type="EMBL" id="MBD9726251.1"/>
    </source>
</evidence>
<feature type="region of interest" description="Disordered" evidence="1">
    <location>
        <begin position="1"/>
        <end position="29"/>
    </location>
</feature>
<dbReference type="InterPro" id="IPR036930">
    <property type="entry name" value="WGR_dom_sf"/>
</dbReference>
<reference evidence="3" key="1">
    <citation type="submission" date="2020-09" db="EMBL/GenBank/DDBJ databases">
        <title>Streptomyces canutascabiei sp. nov., which causes potato common scab and is distributed across the world.</title>
        <authorList>
            <person name="Nguyen H.P."/>
            <person name="Weisberg A.J."/>
            <person name="Chang J.H."/>
            <person name="Clarke C.R."/>
        </authorList>
    </citation>
    <scope>NUCLEOTIDE SEQUENCE</scope>
    <source>
        <strain evidence="3">ID-01-6.2a</strain>
    </source>
</reference>
<evidence type="ECO:0000313" key="4">
    <source>
        <dbReference type="Proteomes" id="UP000661025"/>
    </source>
</evidence>
<dbReference type="InterPro" id="IPR025406">
    <property type="entry name" value="DUF4132"/>
</dbReference>
<sequence length="1232" mass="134814">MWRVSAGQRLDPRGVGRGTGTVGRGGGVRRWECAEGSSSKFWEAETDGTTVTVRYGRLGTEGRTQVKDCASAEEAAEYVRKTAAAKERKGYREVGTAVVAETAAEAVTEVVTAVAEDEGDTPVPETPVLDEDTFVLPAAWHRHVHPRRGGIPRRPTPPRKGAAEQAGRQLRDADTWVRQYLDSPRSDPDLVRAAEGQLAGAADPLGAAVLAVTSDTAWSGTSCADAWVEAHGAVFAALATVELFDIEVHFTQHGPRRFDPYVERTPAGAYAGHAWRVRGVADRLRERLAAADEDTYRAVVAALAGVRSSARRRVVVSYLVPTETAWLDECAGGPEADRPRDHVLRSMLFCSFDDPEQVRKSGGVASLNNGWSMSTVATVAEGIGTAVAPLVAEHVRSSYVTSDTVKKVNSVLVELPSDEAFGLLLEQLDDKRTQPFVAKAARRYPRRALRMLAEAVAAGGPNAEALRYALLVHVSAHQDLAEKALASLSPRAAGAVEPLLSTPDRVPDAPAASLPDLFTSPPWTRPRTVVEVRRVSGLVAEDEPGIDWLPGERQEWADAPSWERDWARRTEWPDDPEALLGAVRANKVGTLGIFLDKPEELVRPLLDEWNPTGMDSDATLKPVVARFGTDALGVVLRAAQQWPAALAPLLAPFVSVQAARLVAEWAVRLKSARGTTRSWFRRHGAAAAPLLVPDALGRPGTARRYAEQALHTIVALHGEQVVRSAAERYGAEAEAAIGELLSADPLETALPKKLPEPVEWAEPLLLPQILLRSGGALPAEATRHVVTMLAMSRPDEAYPGLAVVRERCEPQSLAEFVWALFEQWRLAGMPSQESWALTALGLLGDDGTVRRLTPLIRLWPGEGAHQRAVDGLGVLASIGTEVALMHLHGVAQRVKFKGLKARAQEKIAELAEGLGLTGEQLADRLVPDFGLDPRGTTVIDYGSRSFTVGFDEQLRPFVRDPDGKRRKDLPPPGARDDAELAPAERKRFMALKKDVRTVAADQVRRLESAMVEGRSWSAAEFRELFLGHPLLWHLVRRLVWLSDTDGTTTSFRVAEDRTFADVEDSTFDLPDTAAVRLAHPLRLPDELDAWAELFADYEILQPFPQLGRQVFELTPEEADHWRLERFEGLAVTTGRLVGLERRGWRRGQPLDNGVERWISKRLAPNRYAVLTPDDGIAVGYFDPAEQQKVEYLWLGTRPADYWPHDTHTARFGEIDPVAVSELLADLTELTAP</sequence>
<dbReference type="Pfam" id="PF13569">
    <property type="entry name" value="DUF4132"/>
    <property type="match status" value="1"/>
</dbReference>
<comment type="caution">
    <text evidence="3">The sequence shown here is derived from an EMBL/GenBank/DDBJ whole genome shotgun (WGS) entry which is preliminary data.</text>
</comment>
<feature type="compositionally biased region" description="Gly residues" evidence="1">
    <location>
        <begin position="15"/>
        <end position="28"/>
    </location>
</feature>
<dbReference type="SMART" id="SM00773">
    <property type="entry name" value="WGR"/>
    <property type="match status" value="1"/>
</dbReference>
<dbReference type="EMBL" id="JACYXT010000010">
    <property type="protein sequence ID" value="MBD9726251.1"/>
    <property type="molecule type" value="Genomic_DNA"/>
</dbReference>
<dbReference type="Pfam" id="PF05406">
    <property type="entry name" value="WGR"/>
    <property type="match status" value="1"/>
</dbReference>
<evidence type="ECO:0000256" key="1">
    <source>
        <dbReference type="SAM" id="MobiDB-lite"/>
    </source>
</evidence>